<proteinExistence type="predicted"/>
<sequence>MQSDPFTLPDTHTQGEWLEALRKQGKTIEDVAREQLERGYESGGTNSSGPEKPPAKSKDSRSTTSN</sequence>
<feature type="region of interest" description="Disordered" evidence="1">
    <location>
        <begin position="32"/>
        <end position="66"/>
    </location>
</feature>
<organism evidence="2">
    <name type="scientific">Caldilineaceae bacterium SB0661_bin_32</name>
    <dbReference type="NCBI Taxonomy" id="2605255"/>
    <lineage>
        <taxon>Bacteria</taxon>
        <taxon>Bacillati</taxon>
        <taxon>Chloroflexota</taxon>
        <taxon>Caldilineae</taxon>
        <taxon>Caldilineales</taxon>
        <taxon>Caldilineaceae</taxon>
    </lineage>
</organism>
<evidence type="ECO:0000313" key="2">
    <source>
        <dbReference type="EMBL" id="MYC93618.1"/>
    </source>
</evidence>
<feature type="compositionally biased region" description="Basic and acidic residues" evidence="1">
    <location>
        <begin position="53"/>
        <end position="66"/>
    </location>
</feature>
<evidence type="ECO:0000256" key="1">
    <source>
        <dbReference type="SAM" id="MobiDB-lite"/>
    </source>
</evidence>
<gene>
    <name evidence="2" type="ORF">F4X14_01490</name>
</gene>
<dbReference type="EMBL" id="VXMH01000010">
    <property type="protein sequence ID" value="MYC93618.1"/>
    <property type="molecule type" value="Genomic_DNA"/>
</dbReference>
<dbReference type="AlphaFoldDB" id="A0A6B1D219"/>
<comment type="caution">
    <text evidence="2">The sequence shown here is derived from an EMBL/GenBank/DDBJ whole genome shotgun (WGS) entry which is preliminary data.</text>
</comment>
<name>A0A6B1D219_9CHLR</name>
<protein>
    <submittedName>
        <fullName evidence="2">Uncharacterized protein</fullName>
    </submittedName>
</protein>
<reference evidence="2" key="1">
    <citation type="submission" date="2019-09" db="EMBL/GenBank/DDBJ databases">
        <title>Characterisation of the sponge microbiome using genome-centric metagenomics.</title>
        <authorList>
            <person name="Engelberts J.P."/>
            <person name="Robbins S.J."/>
            <person name="De Goeij J.M."/>
            <person name="Aranda M."/>
            <person name="Bell S.C."/>
            <person name="Webster N.S."/>
        </authorList>
    </citation>
    <scope>NUCLEOTIDE SEQUENCE</scope>
    <source>
        <strain evidence="2">SB0661_bin_32</strain>
    </source>
</reference>
<accession>A0A6B1D219</accession>